<dbReference type="Pfam" id="PF12796">
    <property type="entry name" value="Ank_2"/>
    <property type="match status" value="1"/>
</dbReference>
<protein>
    <submittedName>
        <fullName evidence="4">Ankyrin repeat-containing protein</fullName>
    </submittedName>
</protein>
<evidence type="ECO:0000256" key="1">
    <source>
        <dbReference type="ARBA" id="ARBA00022737"/>
    </source>
</evidence>
<name>A0A450SEE2_9GAMM</name>
<accession>A0A450SEE2</accession>
<dbReference type="Pfam" id="PF20703">
    <property type="entry name" value="nSTAND1"/>
    <property type="match status" value="1"/>
</dbReference>
<dbReference type="PANTHER" id="PTHR24198:SF165">
    <property type="entry name" value="ANKYRIN REPEAT-CONTAINING PROTEIN-RELATED"/>
    <property type="match status" value="1"/>
</dbReference>
<evidence type="ECO:0000256" key="2">
    <source>
        <dbReference type="ARBA" id="ARBA00023043"/>
    </source>
</evidence>
<dbReference type="EMBL" id="CAADEW010000030">
    <property type="protein sequence ID" value="VFJ51051.1"/>
    <property type="molecule type" value="Genomic_DNA"/>
</dbReference>
<dbReference type="AlphaFoldDB" id="A0A450SEE2"/>
<sequence length="997" mass="112378">MIYDREVPCVLISSPSDLETERFELSNYLSLGFQEYGSDYRPLLWEEETDGGRRISSKDAVQRQIDELLAGRVQMTIVMLGERIGSPLRGDLPDQALAVLEEWGPDGLTHPWPDEPEAVAKLLDSGKFPLTGTVYELLVARDKNTPGDFFVGYVADRNVTPDLTIDQIIFNRGRLYASKIPIGPQQHANYKEQEYDPQVKGLLNLLKSLSSSERGMWIQRFENAADMYKRLGRSTLDELLSQIPDRSGQLPCKANMEHYAYDDPLPLPDRLELKRRLKSRFVSHSRDSEMMVLEGPSGCGKSSLMQKGVLGDLPHEILDAKVVVFRPTDLYERPESTPLGQTLGLLCERLEQGGDSIPVPPGLRKPSAARASDIPGKAAEALGEALDSAGRPLALGVDQFEELIDLVTFDEEHRDTKASWWQILRFLAAALRHKRVFLIGTLERMRRDSLKKLQLKERTGLIVREYDADFPIGKVRDFVRSTAREARLGLSKDLIDDIYNMVDAFEHEKVRSEHSRATASFLPLLGIWLNRLFSRFRDRMSDTRNRISEGFGKAAQDITREDVEQRGITLTLVPLVGEMMEAAWEEAGQLSQETHRIEDRNAMLLAIHKASQDPRMGPNIQRFLSSDDGFDLDSFLSFANTQGWQIPGVRWVRHLNENVLDNFFNALVAIDAQENIRLIDTPRRSRVTSMQALIDAHERRRLLVPTGSDRVRLVHQATIDNWPPAREWFEQKKSLLISQRRIRRLLGDISEYGSSLTEILKSRPAVLDDAVRVLETKQATWTGAGGQELLEQDRKLRQLCLDILTLAERGDRSVDAAGKLVFLVHVAAEYDLHEILESWLRKDQALVDLETQPNKLTPLHKAAWGAKAAVEVLLRYGAKAKQDDKEGWHPIAGAIQTGRMDIFADLYRAYASPLDIIGPANITILHEAARASDPAILNYLLQLTDHVDPGNEFKATPLHFAARGGRTAQINALMERCDRLAIDSNGDTALNKAIFRG</sequence>
<dbReference type="SUPFAM" id="SSF48403">
    <property type="entry name" value="Ankyrin repeat"/>
    <property type="match status" value="1"/>
</dbReference>
<gene>
    <name evidence="4" type="ORF">BECKFW1821A_GA0114235_10308</name>
</gene>
<evidence type="ECO:0000313" key="4">
    <source>
        <dbReference type="EMBL" id="VFJ51051.1"/>
    </source>
</evidence>
<dbReference type="InterPro" id="IPR036770">
    <property type="entry name" value="Ankyrin_rpt-contain_sf"/>
</dbReference>
<keyword evidence="2" id="KW-0040">ANK repeat</keyword>
<dbReference type="InterPro" id="IPR002110">
    <property type="entry name" value="Ankyrin_rpt"/>
</dbReference>
<dbReference type="InterPro" id="IPR027417">
    <property type="entry name" value="P-loop_NTPase"/>
</dbReference>
<reference evidence="4" key="1">
    <citation type="submission" date="2019-02" db="EMBL/GenBank/DDBJ databases">
        <authorList>
            <person name="Gruber-Vodicka R. H."/>
            <person name="Seah K. B. B."/>
        </authorList>
    </citation>
    <scope>NUCLEOTIDE SEQUENCE</scope>
    <source>
        <strain evidence="4">BECK_BZ15</strain>
    </source>
</reference>
<dbReference type="InterPro" id="IPR049052">
    <property type="entry name" value="nSTAND1"/>
</dbReference>
<feature type="domain" description="Novel STAND NTPase 1" evidence="3">
    <location>
        <begin position="279"/>
        <end position="539"/>
    </location>
</feature>
<keyword evidence="1" id="KW-0677">Repeat</keyword>
<evidence type="ECO:0000259" key="3">
    <source>
        <dbReference type="Pfam" id="PF20703"/>
    </source>
</evidence>
<organism evidence="4">
    <name type="scientific">Candidatus Kentrum sp. FW</name>
    <dbReference type="NCBI Taxonomy" id="2126338"/>
    <lineage>
        <taxon>Bacteria</taxon>
        <taxon>Pseudomonadati</taxon>
        <taxon>Pseudomonadota</taxon>
        <taxon>Gammaproteobacteria</taxon>
        <taxon>Candidatus Kentrum</taxon>
    </lineage>
</organism>
<dbReference type="PANTHER" id="PTHR24198">
    <property type="entry name" value="ANKYRIN REPEAT AND PROTEIN KINASE DOMAIN-CONTAINING PROTEIN"/>
    <property type="match status" value="1"/>
</dbReference>
<dbReference type="SUPFAM" id="SSF52540">
    <property type="entry name" value="P-loop containing nucleoside triphosphate hydrolases"/>
    <property type="match status" value="1"/>
</dbReference>
<proteinExistence type="predicted"/>
<dbReference type="Gene3D" id="1.25.40.20">
    <property type="entry name" value="Ankyrin repeat-containing domain"/>
    <property type="match status" value="1"/>
</dbReference>
<dbReference type="SMART" id="SM00248">
    <property type="entry name" value="ANK"/>
    <property type="match status" value="4"/>
</dbReference>